<name>A0ABS6Y8E3_9BACT</name>
<dbReference type="Pfam" id="PF03703">
    <property type="entry name" value="bPH_2"/>
    <property type="match status" value="1"/>
</dbReference>
<evidence type="ECO:0000313" key="4">
    <source>
        <dbReference type="Proteomes" id="UP000812077"/>
    </source>
</evidence>
<evidence type="ECO:0000256" key="1">
    <source>
        <dbReference type="SAM" id="Phobius"/>
    </source>
</evidence>
<dbReference type="Proteomes" id="UP000812077">
    <property type="component" value="Unassembled WGS sequence"/>
</dbReference>
<evidence type="ECO:0000259" key="2">
    <source>
        <dbReference type="Pfam" id="PF03703"/>
    </source>
</evidence>
<proteinExistence type="predicted"/>
<keyword evidence="1" id="KW-1133">Transmembrane helix</keyword>
<dbReference type="EMBL" id="JAHXCP010000023">
    <property type="protein sequence ID" value="MBW4755454.1"/>
    <property type="molecule type" value="Genomic_DNA"/>
</dbReference>
<sequence>MKYFETDYEERRFTTLEITPSWKQFFVNEMPLLIICSIALFAAGVDNMPYAKIIFWIGVVLLTYLSYTLLYLLRIKYIITDQQIIYIHGVVGQAKDYMELYRVIDYREHSSLQQQLAGIKTITLYSGDHSLPKFKMFGIPKRSIITEEIRKRVEYNKQRKGIYEFTNR</sequence>
<keyword evidence="1" id="KW-0472">Membrane</keyword>
<feature type="domain" description="YdbS-like PH" evidence="2">
    <location>
        <begin position="75"/>
        <end position="141"/>
    </location>
</feature>
<comment type="caution">
    <text evidence="3">The sequence shown here is derived from an EMBL/GenBank/DDBJ whole genome shotgun (WGS) entry which is preliminary data.</text>
</comment>
<dbReference type="InterPro" id="IPR005182">
    <property type="entry name" value="YdbS-like_PH"/>
</dbReference>
<reference evidence="3 4" key="1">
    <citation type="submission" date="2021-07" db="EMBL/GenBank/DDBJ databases">
        <title>Genomic diversity and antimicrobial resistance of Prevotella spp. isolated from chronic lung disease airways.</title>
        <authorList>
            <person name="Webb K.A."/>
            <person name="Olagoke O.S."/>
            <person name="Baird T."/>
            <person name="Neill J."/>
            <person name="Pham A."/>
            <person name="Wells T.J."/>
            <person name="Ramsay K.A."/>
            <person name="Bell S.C."/>
            <person name="Sarovich D.S."/>
            <person name="Price E.P."/>
        </authorList>
    </citation>
    <scope>NUCLEOTIDE SEQUENCE [LARGE SCALE GENOMIC DNA]</scope>
    <source>
        <strain evidence="3 4">SCHI0027.S.6</strain>
    </source>
</reference>
<evidence type="ECO:0000313" key="3">
    <source>
        <dbReference type="EMBL" id="MBW4755454.1"/>
    </source>
</evidence>
<protein>
    <submittedName>
        <fullName evidence="3">PH domain-containing protein</fullName>
    </submittedName>
</protein>
<feature type="transmembrane region" description="Helical" evidence="1">
    <location>
        <begin position="53"/>
        <end position="73"/>
    </location>
</feature>
<accession>A0ABS6Y8E3</accession>
<keyword evidence="1" id="KW-0812">Transmembrane</keyword>
<keyword evidence="4" id="KW-1185">Reference proteome</keyword>
<gene>
    <name evidence="3" type="ORF">KZO77_10530</name>
</gene>
<feature type="transmembrane region" description="Helical" evidence="1">
    <location>
        <begin position="21"/>
        <end position="41"/>
    </location>
</feature>
<organism evidence="3 4">
    <name type="scientific">Prevotella melaninogenica</name>
    <dbReference type="NCBI Taxonomy" id="28132"/>
    <lineage>
        <taxon>Bacteria</taxon>
        <taxon>Pseudomonadati</taxon>
        <taxon>Bacteroidota</taxon>
        <taxon>Bacteroidia</taxon>
        <taxon>Bacteroidales</taxon>
        <taxon>Prevotellaceae</taxon>
        <taxon>Prevotella</taxon>
    </lineage>
</organism>
<dbReference type="RefSeq" id="WP_219433913.1">
    <property type="nucleotide sequence ID" value="NZ_JAHXCP010000023.1"/>
</dbReference>